<evidence type="ECO:0000256" key="3">
    <source>
        <dbReference type="ARBA" id="ARBA00022475"/>
    </source>
</evidence>
<evidence type="ECO:0000256" key="2">
    <source>
        <dbReference type="ARBA" id="ARBA00022448"/>
    </source>
</evidence>
<gene>
    <name evidence="8" type="ORF">IOQ59_02010</name>
</gene>
<dbReference type="InterPro" id="IPR002751">
    <property type="entry name" value="CbiM/NikMN"/>
</dbReference>
<dbReference type="EMBL" id="JADEYS010000001">
    <property type="protein sequence ID" value="MBE9396030.1"/>
    <property type="molecule type" value="Genomic_DNA"/>
</dbReference>
<keyword evidence="2" id="KW-0813">Transport</keyword>
<dbReference type="RefSeq" id="WP_193951574.1">
    <property type="nucleotide sequence ID" value="NZ_JADEYS010000001.1"/>
</dbReference>
<reference evidence="8" key="1">
    <citation type="submission" date="2020-10" db="EMBL/GenBank/DDBJ databases">
        <title>Bacterium isolated from coastal waters sediment.</title>
        <authorList>
            <person name="Chen R.-J."/>
            <person name="Lu D.-C."/>
            <person name="Zhu K.-L."/>
            <person name="Du Z.-J."/>
        </authorList>
    </citation>
    <scope>NUCLEOTIDE SEQUENCE</scope>
    <source>
        <strain evidence="8">N1Y112</strain>
    </source>
</reference>
<evidence type="ECO:0000256" key="5">
    <source>
        <dbReference type="ARBA" id="ARBA00022989"/>
    </source>
</evidence>
<feature type="transmembrane region" description="Helical" evidence="7">
    <location>
        <begin position="108"/>
        <end position="127"/>
    </location>
</feature>
<proteinExistence type="predicted"/>
<dbReference type="GO" id="GO:0000041">
    <property type="term" value="P:transition metal ion transport"/>
    <property type="evidence" value="ECO:0007669"/>
    <property type="project" value="InterPro"/>
</dbReference>
<sequence>MSISVGLLSGYWFWLSLLIYLPVLGFAIYRVPWGVLKSNRRLQHFFLGAMVFLMVMWSMRAGISPGLGIHFLGVTALTLIFGWDLAIVAGTVALLGMILVGREGWDSLPINAVCSVLLPVMVTMLVLKVVEAKLTKNFFVYLFLCGFFGAGIAAASSGLATGLLLWLDDVYSWSKINHEYVRYLPLIMFPEGLMNGIILTGMLVFHPDWVRTFDAKIYIDDQ</sequence>
<name>A0A8J7FRF7_9GAMM</name>
<keyword evidence="5 7" id="KW-1133">Transmembrane helix</keyword>
<evidence type="ECO:0000256" key="4">
    <source>
        <dbReference type="ARBA" id="ARBA00022692"/>
    </source>
</evidence>
<comment type="subcellular location">
    <subcellularLocation>
        <location evidence="1">Cell membrane</location>
        <topology evidence="1">Multi-pass membrane protein</topology>
    </subcellularLocation>
</comment>
<evidence type="ECO:0000313" key="8">
    <source>
        <dbReference type="EMBL" id="MBE9396030.1"/>
    </source>
</evidence>
<dbReference type="GO" id="GO:0005886">
    <property type="term" value="C:plasma membrane"/>
    <property type="evidence" value="ECO:0007669"/>
    <property type="project" value="UniProtKB-SubCell"/>
</dbReference>
<evidence type="ECO:0000256" key="6">
    <source>
        <dbReference type="ARBA" id="ARBA00023136"/>
    </source>
</evidence>
<feature type="transmembrane region" description="Helical" evidence="7">
    <location>
        <begin position="12"/>
        <end position="33"/>
    </location>
</feature>
<protein>
    <submittedName>
        <fullName evidence="8">Energy-coupling factor ABC transporter permease</fullName>
    </submittedName>
</protein>
<dbReference type="Pfam" id="PF01891">
    <property type="entry name" value="CbiM"/>
    <property type="match status" value="1"/>
</dbReference>
<organism evidence="8 9">
    <name type="scientific">Pontibacterium sinense</name>
    <dbReference type="NCBI Taxonomy" id="2781979"/>
    <lineage>
        <taxon>Bacteria</taxon>
        <taxon>Pseudomonadati</taxon>
        <taxon>Pseudomonadota</taxon>
        <taxon>Gammaproteobacteria</taxon>
        <taxon>Oceanospirillales</taxon>
        <taxon>Oceanospirillaceae</taxon>
        <taxon>Pontibacterium</taxon>
    </lineage>
</organism>
<evidence type="ECO:0000256" key="7">
    <source>
        <dbReference type="SAM" id="Phobius"/>
    </source>
</evidence>
<keyword evidence="3" id="KW-1003">Cell membrane</keyword>
<dbReference type="Gene3D" id="1.10.1760.20">
    <property type="match status" value="1"/>
</dbReference>
<keyword evidence="9" id="KW-1185">Reference proteome</keyword>
<keyword evidence="6 7" id="KW-0472">Membrane</keyword>
<evidence type="ECO:0000256" key="1">
    <source>
        <dbReference type="ARBA" id="ARBA00004651"/>
    </source>
</evidence>
<comment type="caution">
    <text evidence="8">The sequence shown here is derived from an EMBL/GenBank/DDBJ whole genome shotgun (WGS) entry which is preliminary data.</text>
</comment>
<keyword evidence="4 7" id="KW-0812">Transmembrane</keyword>
<feature type="transmembrane region" description="Helical" evidence="7">
    <location>
        <begin position="139"/>
        <end position="166"/>
    </location>
</feature>
<dbReference type="Proteomes" id="UP000640333">
    <property type="component" value="Unassembled WGS sequence"/>
</dbReference>
<feature type="transmembrane region" description="Helical" evidence="7">
    <location>
        <begin position="69"/>
        <end position="96"/>
    </location>
</feature>
<evidence type="ECO:0000313" key="9">
    <source>
        <dbReference type="Proteomes" id="UP000640333"/>
    </source>
</evidence>
<accession>A0A8J7FRF7</accession>
<dbReference type="AlphaFoldDB" id="A0A8J7FRF7"/>
<feature type="transmembrane region" description="Helical" evidence="7">
    <location>
        <begin position="186"/>
        <end position="205"/>
    </location>
</feature>
<feature type="transmembrane region" description="Helical" evidence="7">
    <location>
        <begin position="45"/>
        <end position="63"/>
    </location>
</feature>